<dbReference type="SUPFAM" id="SSF103481">
    <property type="entry name" value="Multidrug resistance efflux transporter EmrE"/>
    <property type="match status" value="2"/>
</dbReference>
<keyword evidence="5 8" id="KW-0812">Transmembrane</keyword>
<evidence type="ECO:0000256" key="1">
    <source>
        <dbReference type="ARBA" id="ARBA00004651"/>
    </source>
</evidence>
<evidence type="ECO:0000256" key="6">
    <source>
        <dbReference type="ARBA" id="ARBA00022989"/>
    </source>
</evidence>
<name>A0ABS4GTX8_9BACL</name>
<dbReference type="NCBIfam" id="TIGR00688">
    <property type="entry name" value="rarD"/>
    <property type="match status" value="1"/>
</dbReference>
<feature type="transmembrane region" description="Helical" evidence="8">
    <location>
        <begin position="14"/>
        <end position="32"/>
    </location>
</feature>
<comment type="subcellular location">
    <subcellularLocation>
        <location evidence="1">Cell membrane</location>
        <topology evidence="1">Multi-pass membrane protein</topology>
    </subcellularLocation>
</comment>
<organism evidence="10 11">
    <name type="scientific">Ammoniphilus resinae</name>
    <dbReference type="NCBI Taxonomy" id="861532"/>
    <lineage>
        <taxon>Bacteria</taxon>
        <taxon>Bacillati</taxon>
        <taxon>Bacillota</taxon>
        <taxon>Bacilli</taxon>
        <taxon>Bacillales</taxon>
        <taxon>Paenibacillaceae</taxon>
        <taxon>Aneurinibacillus group</taxon>
        <taxon>Ammoniphilus</taxon>
    </lineage>
</organism>
<evidence type="ECO:0000256" key="4">
    <source>
        <dbReference type="ARBA" id="ARBA00022475"/>
    </source>
</evidence>
<dbReference type="PANTHER" id="PTHR22911">
    <property type="entry name" value="ACYL-MALONYL CONDENSING ENZYME-RELATED"/>
    <property type="match status" value="1"/>
</dbReference>
<evidence type="ECO:0000256" key="2">
    <source>
        <dbReference type="ARBA" id="ARBA00007362"/>
    </source>
</evidence>
<evidence type="ECO:0000259" key="9">
    <source>
        <dbReference type="Pfam" id="PF00892"/>
    </source>
</evidence>
<accession>A0ABS4GTX8</accession>
<evidence type="ECO:0000256" key="5">
    <source>
        <dbReference type="ARBA" id="ARBA00022692"/>
    </source>
</evidence>
<comment type="similarity">
    <text evidence="2">Belongs to the EamA transporter family.</text>
</comment>
<keyword evidence="3" id="KW-0813">Transport</keyword>
<feature type="transmembrane region" description="Helical" evidence="8">
    <location>
        <begin position="109"/>
        <end position="126"/>
    </location>
</feature>
<feature type="transmembrane region" description="Helical" evidence="8">
    <location>
        <begin position="155"/>
        <end position="172"/>
    </location>
</feature>
<dbReference type="RefSeq" id="WP_245203919.1">
    <property type="nucleotide sequence ID" value="NZ_JAGGKT010000013.1"/>
</dbReference>
<evidence type="ECO:0000256" key="3">
    <source>
        <dbReference type="ARBA" id="ARBA00022448"/>
    </source>
</evidence>
<dbReference type="InterPro" id="IPR037185">
    <property type="entry name" value="EmrE-like"/>
</dbReference>
<keyword evidence="7 8" id="KW-0472">Membrane</keyword>
<feature type="transmembrane region" description="Helical" evidence="8">
    <location>
        <begin position="214"/>
        <end position="234"/>
    </location>
</feature>
<feature type="domain" description="EamA" evidence="9">
    <location>
        <begin position="13"/>
        <end position="149"/>
    </location>
</feature>
<evidence type="ECO:0000256" key="8">
    <source>
        <dbReference type="SAM" id="Phobius"/>
    </source>
</evidence>
<feature type="transmembrane region" description="Helical" evidence="8">
    <location>
        <begin position="184"/>
        <end position="202"/>
    </location>
</feature>
<feature type="transmembrane region" description="Helical" evidence="8">
    <location>
        <begin position="44"/>
        <end position="67"/>
    </location>
</feature>
<evidence type="ECO:0000256" key="7">
    <source>
        <dbReference type="ARBA" id="ARBA00023136"/>
    </source>
</evidence>
<feature type="transmembrane region" description="Helical" evidence="8">
    <location>
        <begin position="246"/>
        <end position="265"/>
    </location>
</feature>
<protein>
    <submittedName>
        <fullName evidence="10">Chloramphenicol-sensitive protein RarD</fullName>
    </submittedName>
</protein>
<dbReference type="PANTHER" id="PTHR22911:SF137">
    <property type="entry name" value="SOLUTE CARRIER FAMILY 35 MEMBER G2-RELATED"/>
    <property type="match status" value="1"/>
</dbReference>
<dbReference type="EMBL" id="JAGGKT010000013">
    <property type="protein sequence ID" value="MBP1933736.1"/>
    <property type="molecule type" value="Genomic_DNA"/>
</dbReference>
<sequence>MDNQMNTSGQSKAGLWYALAAYVSWGLLPIYWKLLEHIPSGQILAHRIAWSFVFVAILLFLRGRWGLVKEVLSDRKSRYAVILCGFTISINWFLFIWAVNHNHIVEASLGYYINPLISIAVGVVILKERLHFWQTVSLVLAAIGVLFMTVQLGKIPWIALTLAVSFAFYSLAKKLVKFDAMTGLALETLVVVPVALIYLFFVHSQGNGAFGGSWTASLLLMVSGVVTAYPLLWFAQAAKRVPLSTIGFIQYLSPTVTLLLGVFLYHEPFTKSHLMSYSFIWIALVLYSLSFTKWFHQKPEVMQKRESV</sequence>
<comment type="caution">
    <text evidence="10">The sequence shown here is derived from an EMBL/GenBank/DDBJ whole genome shotgun (WGS) entry which is preliminary data.</text>
</comment>
<proteinExistence type="inferred from homology"/>
<keyword evidence="4" id="KW-1003">Cell membrane</keyword>
<feature type="transmembrane region" description="Helical" evidence="8">
    <location>
        <begin position="277"/>
        <end position="295"/>
    </location>
</feature>
<evidence type="ECO:0000313" key="11">
    <source>
        <dbReference type="Proteomes" id="UP001519343"/>
    </source>
</evidence>
<feature type="transmembrane region" description="Helical" evidence="8">
    <location>
        <begin position="131"/>
        <end position="149"/>
    </location>
</feature>
<dbReference type="InterPro" id="IPR000620">
    <property type="entry name" value="EamA_dom"/>
</dbReference>
<gene>
    <name evidence="10" type="ORF">J2Z37_003749</name>
</gene>
<keyword evidence="11" id="KW-1185">Reference proteome</keyword>
<dbReference type="Pfam" id="PF00892">
    <property type="entry name" value="EamA"/>
    <property type="match status" value="2"/>
</dbReference>
<keyword evidence="6 8" id="KW-1133">Transmembrane helix</keyword>
<dbReference type="Proteomes" id="UP001519343">
    <property type="component" value="Unassembled WGS sequence"/>
</dbReference>
<evidence type="ECO:0000313" key="10">
    <source>
        <dbReference type="EMBL" id="MBP1933736.1"/>
    </source>
</evidence>
<reference evidence="10 11" key="1">
    <citation type="submission" date="2021-03" db="EMBL/GenBank/DDBJ databases">
        <title>Genomic Encyclopedia of Type Strains, Phase IV (KMG-IV): sequencing the most valuable type-strain genomes for metagenomic binning, comparative biology and taxonomic classification.</title>
        <authorList>
            <person name="Goeker M."/>
        </authorList>
    </citation>
    <scope>NUCLEOTIDE SEQUENCE [LARGE SCALE GENOMIC DNA]</scope>
    <source>
        <strain evidence="10 11">DSM 24738</strain>
    </source>
</reference>
<feature type="transmembrane region" description="Helical" evidence="8">
    <location>
        <begin position="79"/>
        <end position="97"/>
    </location>
</feature>
<feature type="domain" description="EamA" evidence="9">
    <location>
        <begin position="158"/>
        <end position="288"/>
    </location>
</feature>
<dbReference type="InterPro" id="IPR004626">
    <property type="entry name" value="RarD"/>
</dbReference>